<dbReference type="PANTHER" id="PTHR12064">
    <property type="entry name" value="METAL TRANSPORTER CNNM"/>
    <property type="match status" value="1"/>
</dbReference>
<proteinExistence type="predicted"/>
<keyword evidence="1" id="KW-0677">Repeat</keyword>
<sequence>MLVAWATSLFADHGAHHEPPIPPDHPAFWPRFALVAFLVLFGGLIAGLTLGLMSLNATSLHVLANGGDPQQRKWAARIQPIRANGHLLLVTLLLTNTLINEALPIVMDSMIGGGLVAILASTALIFVFGEIIPQSICARHGLRIGAFFAW</sequence>
<dbReference type="PROSITE" id="PS51846">
    <property type="entry name" value="CNNM"/>
    <property type="match status" value="1"/>
</dbReference>
<feature type="transmembrane region" description="Helical" evidence="3">
    <location>
        <begin position="81"/>
        <end position="99"/>
    </location>
</feature>
<dbReference type="AlphaFoldDB" id="A0A4P9YRW7"/>
<reference evidence="6" key="1">
    <citation type="journal article" date="2018" name="Nat. Microbiol.">
        <title>Leveraging single-cell genomics to expand the fungal tree of life.</title>
        <authorList>
            <person name="Ahrendt S.R."/>
            <person name="Quandt C.A."/>
            <person name="Ciobanu D."/>
            <person name="Clum A."/>
            <person name="Salamov A."/>
            <person name="Andreopoulos B."/>
            <person name="Cheng J.F."/>
            <person name="Woyke T."/>
            <person name="Pelin A."/>
            <person name="Henrissat B."/>
            <person name="Reynolds N.K."/>
            <person name="Benny G.L."/>
            <person name="Smith M.E."/>
            <person name="James T.Y."/>
            <person name="Grigoriev I.V."/>
        </authorList>
    </citation>
    <scope>NUCLEOTIDE SEQUENCE [LARGE SCALE GENOMIC DNA]</scope>
    <source>
        <strain evidence="6">Benny S71-1</strain>
    </source>
</reference>
<evidence type="ECO:0000256" key="3">
    <source>
        <dbReference type="SAM" id="Phobius"/>
    </source>
</evidence>
<dbReference type="GO" id="GO:0016020">
    <property type="term" value="C:membrane"/>
    <property type="evidence" value="ECO:0007669"/>
    <property type="project" value="UniProtKB-UniRule"/>
</dbReference>
<feature type="transmembrane region" description="Helical" evidence="3">
    <location>
        <begin position="32"/>
        <end position="53"/>
    </location>
</feature>
<evidence type="ECO:0000259" key="4">
    <source>
        <dbReference type="PROSITE" id="PS51846"/>
    </source>
</evidence>
<dbReference type="GO" id="GO:0030026">
    <property type="term" value="P:intracellular manganese ion homeostasis"/>
    <property type="evidence" value="ECO:0007669"/>
    <property type="project" value="TreeGrafter"/>
</dbReference>
<dbReference type="InterPro" id="IPR002550">
    <property type="entry name" value="CNNM"/>
</dbReference>
<feature type="domain" description="CNNM transmembrane" evidence="4">
    <location>
        <begin position="24"/>
        <end position="150"/>
    </location>
</feature>
<dbReference type="OrthoDB" id="5353557at2759"/>
<evidence type="ECO:0000256" key="1">
    <source>
        <dbReference type="ARBA" id="ARBA00022737"/>
    </source>
</evidence>
<keyword evidence="2 3" id="KW-0812">Transmembrane</keyword>
<dbReference type="InterPro" id="IPR045095">
    <property type="entry name" value="ACDP"/>
</dbReference>
<dbReference type="Pfam" id="PF01595">
    <property type="entry name" value="CNNM"/>
    <property type="match status" value="1"/>
</dbReference>
<protein>
    <recommendedName>
        <fullName evidence="4">CNNM transmembrane domain-containing protein</fullName>
    </recommendedName>
</protein>
<organism evidence="5 6">
    <name type="scientific">Syncephalis pseudoplumigaleata</name>
    <dbReference type="NCBI Taxonomy" id="1712513"/>
    <lineage>
        <taxon>Eukaryota</taxon>
        <taxon>Fungi</taxon>
        <taxon>Fungi incertae sedis</taxon>
        <taxon>Zoopagomycota</taxon>
        <taxon>Zoopagomycotina</taxon>
        <taxon>Zoopagomycetes</taxon>
        <taxon>Zoopagales</taxon>
        <taxon>Piptocephalidaceae</taxon>
        <taxon>Syncephalis</taxon>
    </lineage>
</organism>
<dbReference type="GO" id="GO:0010960">
    <property type="term" value="P:magnesium ion homeostasis"/>
    <property type="evidence" value="ECO:0007669"/>
    <property type="project" value="InterPro"/>
</dbReference>
<keyword evidence="2 3" id="KW-0472">Membrane</keyword>
<evidence type="ECO:0000313" key="6">
    <source>
        <dbReference type="Proteomes" id="UP000278143"/>
    </source>
</evidence>
<dbReference type="EMBL" id="KZ991841">
    <property type="protein sequence ID" value="RKP22653.1"/>
    <property type="molecule type" value="Genomic_DNA"/>
</dbReference>
<keyword evidence="6" id="KW-1185">Reference proteome</keyword>
<dbReference type="Proteomes" id="UP000278143">
    <property type="component" value="Unassembled WGS sequence"/>
</dbReference>
<evidence type="ECO:0000256" key="2">
    <source>
        <dbReference type="PROSITE-ProRule" id="PRU01193"/>
    </source>
</evidence>
<dbReference type="PANTHER" id="PTHR12064:SF97">
    <property type="entry name" value="METAL TRANSPORTER CNNM-5"/>
    <property type="match status" value="1"/>
</dbReference>
<gene>
    <name evidence="5" type="ORF">SYNPS1DRAFT_25526</name>
</gene>
<accession>A0A4P9YRW7</accession>
<feature type="transmembrane region" description="Helical" evidence="3">
    <location>
        <begin position="111"/>
        <end position="133"/>
    </location>
</feature>
<name>A0A4P9YRW7_9FUNG</name>
<evidence type="ECO:0000313" key="5">
    <source>
        <dbReference type="EMBL" id="RKP22653.1"/>
    </source>
</evidence>
<keyword evidence="2 3" id="KW-1133">Transmembrane helix</keyword>
<dbReference type="GO" id="GO:0005737">
    <property type="term" value="C:cytoplasm"/>
    <property type="evidence" value="ECO:0007669"/>
    <property type="project" value="TreeGrafter"/>
</dbReference>